<gene>
    <name evidence="6" type="ORF">AMON00008_LOCUS51378</name>
</gene>
<dbReference type="InterPro" id="IPR036812">
    <property type="entry name" value="NAD(P)_OxRdtase_dom_sf"/>
</dbReference>
<feature type="compositionally biased region" description="Basic and acidic residues" evidence="4">
    <location>
        <begin position="78"/>
        <end position="91"/>
    </location>
</feature>
<dbReference type="PROSITE" id="PS00798">
    <property type="entry name" value="ALDOKETO_REDUCTASE_1"/>
    <property type="match status" value="1"/>
</dbReference>
<dbReference type="SUPFAM" id="SSF51430">
    <property type="entry name" value="NAD(P)-linked oxidoreductase"/>
    <property type="match status" value="1"/>
</dbReference>
<dbReference type="PANTHER" id="PTHR43827">
    <property type="entry name" value="2,5-DIKETO-D-GLUCONIC ACID REDUCTASE"/>
    <property type="match status" value="1"/>
</dbReference>
<dbReference type="Pfam" id="PF00248">
    <property type="entry name" value="Aldo_ket_red"/>
    <property type="match status" value="1"/>
</dbReference>
<feature type="compositionally biased region" description="Low complexity" evidence="4">
    <location>
        <begin position="68"/>
        <end position="77"/>
    </location>
</feature>
<feature type="compositionally biased region" description="Basic residues" evidence="4">
    <location>
        <begin position="428"/>
        <end position="446"/>
    </location>
</feature>
<feature type="region of interest" description="Disordered" evidence="4">
    <location>
        <begin position="414"/>
        <end position="464"/>
    </location>
</feature>
<feature type="region of interest" description="Disordered" evidence="4">
    <location>
        <begin position="1"/>
        <end position="127"/>
    </location>
</feature>
<reference evidence="6" key="1">
    <citation type="submission" date="2021-01" db="EMBL/GenBank/DDBJ databases">
        <authorList>
            <person name="Corre E."/>
            <person name="Pelletier E."/>
            <person name="Niang G."/>
            <person name="Scheremetjew M."/>
            <person name="Finn R."/>
            <person name="Kale V."/>
            <person name="Holt S."/>
            <person name="Cochrane G."/>
            <person name="Meng A."/>
            <person name="Brown T."/>
            <person name="Cohen L."/>
        </authorList>
    </citation>
    <scope>NUCLEOTIDE SEQUENCE</scope>
    <source>
        <strain evidence="6">CCMP3105</strain>
    </source>
</reference>
<organism evidence="6">
    <name type="scientific">Alexandrium monilatum</name>
    <dbReference type="NCBI Taxonomy" id="311494"/>
    <lineage>
        <taxon>Eukaryota</taxon>
        <taxon>Sar</taxon>
        <taxon>Alveolata</taxon>
        <taxon>Dinophyceae</taxon>
        <taxon>Gonyaulacales</taxon>
        <taxon>Pyrocystaceae</taxon>
        <taxon>Alexandrium</taxon>
    </lineage>
</organism>
<dbReference type="Gene3D" id="3.20.20.100">
    <property type="entry name" value="NADP-dependent oxidoreductase domain"/>
    <property type="match status" value="1"/>
</dbReference>
<protein>
    <recommendedName>
        <fullName evidence="5">NADP-dependent oxidoreductase domain-containing protein</fullName>
    </recommendedName>
</protein>
<name>A0A7S4WEC8_9DINO</name>
<sequence>MARAGRWNRSRGDAGRPEAGGADGGGAAAGAEAAARPRAEPQAKSGADGGVVTGARAAVQPAADLAEAHGAPGSPAAHAEKAALPRLEPEQPTKALGARGSESRWRRGTPEQVPEAPGPPDGLAAEAPKKLLPSSSVTLRSGLQVPVLGLGTRQLSSGSECREAVRAALRCGYRLIDTAPGYGNEEDVGHGIRAASLKREDVFLVTKLPPADHGDADDVEDALRASLKRLGTDYVDLYLVQSPKGGSVIWTWDAMLEMRSKGLARAVGVCNFGAEHLRNLAVTGRELPEVNQVELHFAQQQRALTSHCVSQGIALMAACPLARARLFRTTPPLTELAARKSRGEAELAVRWCLQKGFVTIPKSKDAKRIEANAAFGFSLTAAEMAEMDALDRGFSASSATAALELPWTEAVGEAASEVSDGDVGQERVRRRRRRRRRAKGKGKGKGKPAGAADTKGLGGKGGGTAATRAAAVLFSLS</sequence>
<dbReference type="PROSITE" id="PS00063">
    <property type="entry name" value="ALDOKETO_REDUCTASE_3"/>
    <property type="match status" value="1"/>
</dbReference>
<dbReference type="InterPro" id="IPR020471">
    <property type="entry name" value="AKR"/>
</dbReference>
<evidence type="ECO:0000256" key="4">
    <source>
        <dbReference type="SAM" id="MobiDB-lite"/>
    </source>
</evidence>
<proteinExistence type="inferred from homology"/>
<dbReference type="InterPro" id="IPR018170">
    <property type="entry name" value="Aldo/ket_reductase_CS"/>
</dbReference>
<accession>A0A7S4WEC8</accession>
<comment type="similarity">
    <text evidence="1">Belongs to the aldo/keto reductase family.</text>
</comment>
<feature type="domain" description="NADP-dependent oxidoreductase" evidence="5">
    <location>
        <begin position="148"/>
        <end position="391"/>
    </location>
</feature>
<dbReference type="GO" id="GO:0016616">
    <property type="term" value="F:oxidoreductase activity, acting on the CH-OH group of donors, NAD or NADP as acceptor"/>
    <property type="evidence" value="ECO:0007669"/>
    <property type="project" value="UniProtKB-ARBA"/>
</dbReference>
<keyword evidence="3" id="KW-0560">Oxidoreductase</keyword>
<evidence type="ECO:0000313" key="6">
    <source>
        <dbReference type="EMBL" id="CAE4648081.1"/>
    </source>
</evidence>
<dbReference type="FunFam" id="3.20.20.100:FF:000002">
    <property type="entry name" value="2,5-diketo-D-gluconic acid reductase A"/>
    <property type="match status" value="1"/>
</dbReference>
<dbReference type="AlphaFoldDB" id="A0A7S4WEC8"/>
<dbReference type="PRINTS" id="PR00069">
    <property type="entry name" value="ALDKETRDTASE"/>
</dbReference>
<evidence type="ECO:0000256" key="1">
    <source>
        <dbReference type="ARBA" id="ARBA00007905"/>
    </source>
</evidence>
<dbReference type="PROSITE" id="PS00062">
    <property type="entry name" value="ALDOKETO_REDUCTASE_2"/>
    <property type="match status" value="1"/>
</dbReference>
<dbReference type="InterPro" id="IPR023210">
    <property type="entry name" value="NADP_OxRdtase_dom"/>
</dbReference>
<evidence type="ECO:0000256" key="2">
    <source>
        <dbReference type="ARBA" id="ARBA00022857"/>
    </source>
</evidence>
<dbReference type="PANTHER" id="PTHR43827:SF3">
    <property type="entry name" value="NADP-DEPENDENT OXIDOREDUCTASE DOMAIN-CONTAINING PROTEIN"/>
    <property type="match status" value="1"/>
</dbReference>
<keyword evidence="2" id="KW-0521">NADP</keyword>
<evidence type="ECO:0000259" key="5">
    <source>
        <dbReference type="Pfam" id="PF00248"/>
    </source>
</evidence>
<dbReference type="CDD" id="cd19071">
    <property type="entry name" value="AKR_AKR1-5-like"/>
    <property type="match status" value="1"/>
</dbReference>
<dbReference type="EMBL" id="HBNR01072463">
    <property type="protein sequence ID" value="CAE4648081.1"/>
    <property type="molecule type" value="Transcribed_RNA"/>
</dbReference>
<evidence type="ECO:0000256" key="3">
    <source>
        <dbReference type="ARBA" id="ARBA00023002"/>
    </source>
</evidence>